<dbReference type="OrthoDB" id="9992118at2759"/>
<feature type="non-terminal residue" evidence="5">
    <location>
        <position position="61"/>
    </location>
</feature>
<dbReference type="HOGENOM" id="CLU_2929215_0_0_1"/>
<dbReference type="Pfam" id="PF01014">
    <property type="entry name" value="Uricase"/>
    <property type="match status" value="1"/>
</dbReference>
<sequence>MSESVLTSARYGKDLVCVFRVVRGIEFHQVVEYNVTVLLEGDIETRSVTLYYEPICSYTVA</sequence>
<evidence type="ECO:0000313" key="5">
    <source>
        <dbReference type="EMBL" id="KIK34525.1"/>
    </source>
</evidence>
<reference evidence="5 6" key="1">
    <citation type="submission" date="2014-04" db="EMBL/GenBank/DDBJ databases">
        <authorList>
            <consortium name="DOE Joint Genome Institute"/>
            <person name="Kuo A."/>
            <person name="Ruytinx J."/>
            <person name="Rineau F."/>
            <person name="Colpaert J."/>
            <person name="Kohler A."/>
            <person name="Nagy L.G."/>
            <person name="Floudas D."/>
            <person name="Copeland A."/>
            <person name="Barry K.W."/>
            <person name="Cichocki N."/>
            <person name="Veneault-Fourrey C."/>
            <person name="LaButti K."/>
            <person name="Lindquist E.A."/>
            <person name="Lipzen A."/>
            <person name="Lundell T."/>
            <person name="Morin E."/>
            <person name="Murat C."/>
            <person name="Sun H."/>
            <person name="Tunlid A."/>
            <person name="Henrissat B."/>
            <person name="Grigoriev I.V."/>
            <person name="Hibbett D.S."/>
            <person name="Martin F."/>
            <person name="Nordberg H.P."/>
            <person name="Cantor M.N."/>
            <person name="Hua S.X."/>
        </authorList>
    </citation>
    <scope>NUCLEOTIDE SEQUENCE [LARGE SCALE GENOMIC DNA]</scope>
    <source>
        <strain evidence="5 6">UH-Slu-Lm8-n1</strain>
    </source>
</reference>
<accession>A0A0C9ZAK4</accession>
<evidence type="ECO:0000256" key="1">
    <source>
        <dbReference type="ARBA" id="ARBA00004831"/>
    </source>
</evidence>
<evidence type="ECO:0000256" key="4">
    <source>
        <dbReference type="ARBA" id="ARBA00023002"/>
    </source>
</evidence>
<dbReference type="AlphaFoldDB" id="A0A0C9ZAK4"/>
<dbReference type="UniPathway" id="UPA00394">
    <property type="reaction ID" value="UER00650"/>
</dbReference>
<proteinExistence type="predicted"/>
<keyword evidence="6" id="KW-1185">Reference proteome</keyword>
<gene>
    <name evidence="5" type="ORF">CY34DRAFT_812841</name>
</gene>
<dbReference type="GO" id="GO:0004846">
    <property type="term" value="F:urate oxidase activity"/>
    <property type="evidence" value="ECO:0007669"/>
    <property type="project" value="UniProtKB-EC"/>
</dbReference>
<evidence type="ECO:0000313" key="6">
    <source>
        <dbReference type="Proteomes" id="UP000054485"/>
    </source>
</evidence>
<dbReference type="SUPFAM" id="SSF55620">
    <property type="entry name" value="Tetrahydrobiopterin biosynthesis enzymes-like"/>
    <property type="match status" value="1"/>
</dbReference>
<keyword evidence="3" id="KW-0659">Purine metabolism</keyword>
<evidence type="ECO:0000256" key="2">
    <source>
        <dbReference type="ARBA" id="ARBA00012598"/>
    </source>
</evidence>
<dbReference type="EMBL" id="KN835742">
    <property type="protein sequence ID" value="KIK34525.1"/>
    <property type="molecule type" value="Genomic_DNA"/>
</dbReference>
<evidence type="ECO:0000256" key="3">
    <source>
        <dbReference type="ARBA" id="ARBA00022631"/>
    </source>
</evidence>
<dbReference type="EC" id="1.7.3.3" evidence="2"/>
<dbReference type="InterPro" id="IPR002042">
    <property type="entry name" value="Uricase"/>
</dbReference>
<name>A0A0C9ZAK4_9AGAM</name>
<reference evidence="6" key="2">
    <citation type="submission" date="2015-01" db="EMBL/GenBank/DDBJ databases">
        <title>Evolutionary Origins and Diversification of the Mycorrhizal Mutualists.</title>
        <authorList>
            <consortium name="DOE Joint Genome Institute"/>
            <consortium name="Mycorrhizal Genomics Consortium"/>
            <person name="Kohler A."/>
            <person name="Kuo A."/>
            <person name="Nagy L.G."/>
            <person name="Floudas D."/>
            <person name="Copeland A."/>
            <person name="Barry K.W."/>
            <person name="Cichocki N."/>
            <person name="Veneault-Fourrey C."/>
            <person name="LaButti K."/>
            <person name="Lindquist E.A."/>
            <person name="Lipzen A."/>
            <person name="Lundell T."/>
            <person name="Morin E."/>
            <person name="Murat C."/>
            <person name="Riley R."/>
            <person name="Ohm R."/>
            <person name="Sun H."/>
            <person name="Tunlid A."/>
            <person name="Henrissat B."/>
            <person name="Grigoriev I.V."/>
            <person name="Hibbett D.S."/>
            <person name="Martin F."/>
        </authorList>
    </citation>
    <scope>NUCLEOTIDE SEQUENCE [LARGE SCALE GENOMIC DNA]</scope>
    <source>
        <strain evidence="6">UH-Slu-Lm8-n1</strain>
    </source>
</reference>
<keyword evidence="4" id="KW-0560">Oxidoreductase</keyword>
<protein>
    <recommendedName>
        <fullName evidence="2">factor independent urate hydroxylase</fullName>
        <ecNumber evidence="2">1.7.3.3</ecNumber>
    </recommendedName>
</protein>
<dbReference type="GO" id="GO:0006144">
    <property type="term" value="P:purine nucleobase metabolic process"/>
    <property type="evidence" value="ECO:0007669"/>
    <property type="project" value="UniProtKB-KW"/>
</dbReference>
<comment type="pathway">
    <text evidence="1">Purine metabolism; urate degradation; (S)-allantoin from urate: step 1/3.</text>
</comment>
<dbReference type="STRING" id="930992.A0A0C9ZAK4"/>
<organism evidence="5 6">
    <name type="scientific">Suillus luteus UH-Slu-Lm8-n1</name>
    <dbReference type="NCBI Taxonomy" id="930992"/>
    <lineage>
        <taxon>Eukaryota</taxon>
        <taxon>Fungi</taxon>
        <taxon>Dikarya</taxon>
        <taxon>Basidiomycota</taxon>
        <taxon>Agaricomycotina</taxon>
        <taxon>Agaricomycetes</taxon>
        <taxon>Agaricomycetidae</taxon>
        <taxon>Boletales</taxon>
        <taxon>Suillineae</taxon>
        <taxon>Suillaceae</taxon>
        <taxon>Suillus</taxon>
    </lineage>
</organism>
<dbReference type="Gene3D" id="3.10.270.10">
    <property type="entry name" value="Urate Oxidase"/>
    <property type="match status" value="1"/>
</dbReference>
<dbReference type="Proteomes" id="UP000054485">
    <property type="component" value="Unassembled WGS sequence"/>
</dbReference>
<dbReference type="InParanoid" id="A0A0C9ZAK4"/>
<dbReference type="GO" id="GO:0019628">
    <property type="term" value="P:urate catabolic process"/>
    <property type="evidence" value="ECO:0007669"/>
    <property type="project" value="UniProtKB-UniPathway"/>
</dbReference>